<comment type="caution">
    <text evidence="2">The sequence shown here is derived from an EMBL/GenBank/DDBJ whole genome shotgun (WGS) entry which is preliminary data.</text>
</comment>
<dbReference type="EMBL" id="JACHVX010000005">
    <property type="protein sequence ID" value="MBB2924260.1"/>
    <property type="molecule type" value="Genomic_DNA"/>
</dbReference>
<reference evidence="2 3" key="1">
    <citation type="submission" date="2020-08" db="EMBL/GenBank/DDBJ databases">
        <title>The Agave Microbiome: Exploring the role of microbial communities in plant adaptations to desert environments.</title>
        <authorList>
            <person name="Partida-Martinez L.P."/>
        </authorList>
    </citation>
    <scope>NUCLEOTIDE SEQUENCE [LARGE SCALE GENOMIC DNA]</scope>
    <source>
        <strain evidence="2 3">RAS26</strain>
    </source>
</reference>
<dbReference type="Pfam" id="PF13749">
    <property type="entry name" value="HATPase_c_4"/>
    <property type="match status" value="1"/>
</dbReference>
<protein>
    <submittedName>
        <fullName evidence="2">Putative HTH transcriptional regulator</fullName>
    </submittedName>
</protein>
<dbReference type="PANTHER" id="PTHR30595:SF6">
    <property type="entry name" value="SCHLAFEN ALBA-2 DOMAIN-CONTAINING PROTEIN"/>
    <property type="match status" value="1"/>
</dbReference>
<accession>A0A7W4UIF7</accession>
<evidence type="ECO:0000256" key="1">
    <source>
        <dbReference type="SAM" id="MobiDB-lite"/>
    </source>
</evidence>
<dbReference type="RefSeq" id="WP_183297076.1">
    <property type="nucleotide sequence ID" value="NZ_JACHVX010000005.1"/>
</dbReference>
<dbReference type="Proteomes" id="UP000518206">
    <property type="component" value="Unassembled WGS sequence"/>
</dbReference>
<reference evidence="2 3" key="2">
    <citation type="submission" date="2020-08" db="EMBL/GenBank/DDBJ databases">
        <authorList>
            <person name="Partida-Martinez L."/>
            <person name="Huntemann M."/>
            <person name="Clum A."/>
            <person name="Wang J."/>
            <person name="Palaniappan K."/>
            <person name="Ritter S."/>
            <person name="Chen I.-M."/>
            <person name="Stamatis D."/>
            <person name="Reddy T."/>
            <person name="O'Malley R."/>
            <person name="Daum C."/>
            <person name="Shapiro N."/>
            <person name="Ivanova N."/>
            <person name="Kyrpides N."/>
            <person name="Woyke T."/>
        </authorList>
    </citation>
    <scope>NUCLEOTIDE SEQUENCE [LARGE SCALE GENOMIC DNA]</scope>
    <source>
        <strain evidence="2 3">RAS26</strain>
    </source>
</reference>
<name>A0A7W4UIF7_9CELL</name>
<dbReference type="AlphaFoldDB" id="A0A7W4UIF7"/>
<dbReference type="Gene3D" id="3.30.565.60">
    <property type="match status" value="1"/>
</dbReference>
<gene>
    <name evidence="2" type="ORF">FHR80_003193</name>
</gene>
<dbReference type="PANTHER" id="PTHR30595">
    <property type="entry name" value="GLPR-RELATED TRANSCRIPTIONAL REPRESSOR"/>
    <property type="match status" value="1"/>
</dbReference>
<dbReference type="InterPro" id="IPR038475">
    <property type="entry name" value="RecG_C_sf"/>
</dbReference>
<organism evidence="2 3">
    <name type="scientific">Cellulomonas cellasea</name>
    <dbReference type="NCBI Taxonomy" id="43670"/>
    <lineage>
        <taxon>Bacteria</taxon>
        <taxon>Bacillati</taxon>
        <taxon>Actinomycetota</taxon>
        <taxon>Actinomycetes</taxon>
        <taxon>Micrococcales</taxon>
        <taxon>Cellulomonadaceae</taxon>
        <taxon>Cellulomonas</taxon>
    </lineage>
</organism>
<feature type="region of interest" description="Disordered" evidence="1">
    <location>
        <begin position="345"/>
        <end position="364"/>
    </location>
</feature>
<proteinExistence type="predicted"/>
<evidence type="ECO:0000313" key="3">
    <source>
        <dbReference type="Proteomes" id="UP000518206"/>
    </source>
</evidence>
<sequence>MPQLFVSFVALPGRTLGDAMDDGTRFLDNVSCDGTVAQMLDSVLLAVRRNMRTAAVIRGSGREDRYDYPVEVIRELVVNALLHRDYSPGARGTQVQVELYPDRLVVKSPGGLYGSVVPSQLGVEEVSSTRNATLARLLAEIPDAEDMPVSENRGSGLPRVMTRLRRAGMSPPTFDAAPGHVHVTVPQHALLDPPTVEWIQGLPATALTDEQHIALALMRNTGAVSNEMLRAWGIESHAATSALRGLVDQGLALKSGGRRYASYELVEAAERQMTLRPPSAPMPEPVVTGRRARIDRELQAVVEAVRAGHTTVKAVSQQLGLDYTTTTRRINQLLEAGRIEATAAPHTRGRSFVVREPASPRSST</sequence>
<evidence type="ECO:0000313" key="2">
    <source>
        <dbReference type="EMBL" id="MBB2924260.1"/>
    </source>
</evidence>